<proteinExistence type="predicted"/>
<keyword evidence="2" id="KW-1185">Reference proteome</keyword>
<reference evidence="1 2" key="1">
    <citation type="submission" date="2019-12" db="EMBL/GenBank/DDBJ databases">
        <title>Novel species isolated from a subtropical stream in China.</title>
        <authorList>
            <person name="Lu H."/>
        </authorList>
    </citation>
    <scope>NUCLEOTIDE SEQUENCE [LARGE SCALE GENOMIC DNA]</scope>
    <source>
        <strain evidence="1 2">FT109W</strain>
    </source>
</reference>
<name>A0ABW9WPY9_9BURK</name>
<comment type="caution">
    <text evidence="1">The sequence shown here is derived from an EMBL/GenBank/DDBJ whole genome shotgun (WGS) entry which is preliminary data.</text>
</comment>
<dbReference type="Proteomes" id="UP000466332">
    <property type="component" value="Unassembled WGS sequence"/>
</dbReference>
<dbReference type="EMBL" id="WWCS01000027">
    <property type="protein sequence ID" value="MYN42915.1"/>
    <property type="molecule type" value="Genomic_DNA"/>
</dbReference>
<accession>A0ABW9WPY9</accession>
<organism evidence="1 2">
    <name type="scientific">Duganella margarita</name>
    <dbReference type="NCBI Taxonomy" id="2692170"/>
    <lineage>
        <taxon>Bacteria</taxon>
        <taxon>Pseudomonadati</taxon>
        <taxon>Pseudomonadota</taxon>
        <taxon>Betaproteobacteria</taxon>
        <taxon>Burkholderiales</taxon>
        <taxon>Oxalobacteraceae</taxon>
        <taxon>Telluria group</taxon>
        <taxon>Duganella</taxon>
    </lineage>
</organism>
<dbReference type="RefSeq" id="WP_161047794.1">
    <property type="nucleotide sequence ID" value="NZ_WWCS01000027.1"/>
</dbReference>
<evidence type="ECO:0000313" key="1">
    <source>
        <dbReference type="EMBL" id="MYN42915.1"/>
    </source>
</evidence>
<protein>
    <recommendedName>
        <fullName evidence="3">DUF2441 domain-containing protein</fullName>
    </recommendedName>
</protein>
<evidence type="ECO:0008006" key="3">
    <source>
        <dbReference type="Google" id="ProtNLM"/>
    </source>
</evidence>
<evidence type="ECO:0000313" key="2">
    <source>
        <dbReference type="Proteomes" id="UP000466332"/>
    </source>
</evidence>
<sequence>MKLLKVQTNGFNRICVICKSDATELSYINSSKTLVVEVPFDIAEYEKCREDELPEYFISLLEAGVKKCSRDQHVPADIFLEAIQSFRKDRYQNKWTHKVKMFRSAGIKCKLDCELDLFCFRLTLEVERGDMYIFSQEILKTIPDEVVYAHRFKDIKLDGQNLTVYDKFDKTVWEMSVV</sequence>
<gene>
    <name evidence="1" type="ORF">GTP55_26585</name>
</gene>